<keyword evidence="7" id="KW-0675">Receptor</keyword>
<dbReference type="EMBL" id="JAUNZN010000006">
    <property type="protein sequence ID" value="KAK4820482.1"/>
    <property type="molecule type" value="Genomic_DNA"/>
</dbReference>
<keyword evidence="6 10" id="KW-0472">Membrane</keyword>
<keyword evidence="3 10" id="KW-0812">Transmembrane</keyword>
<feature type="domain" description="G-protein coupled receptors family 1 profile" evidence="11">
    <location>
        <begin position="20"/>
        <end position="273"/>
    </location>
</feature>
<keyword evidence="13" id="KW-1185">Reference proteome</keyword>
<accession>A0AAN7N6C4</accession>
<sequence>MVNLLYAVLHSLLSCLISPANLLVIVTVYQLVRKQPGTSYVCILSLATAGLLAGVMCIAEALDDILDGDFDRSKSFCLLRIAVSVTPRIGSILTLPLISLDKYLAVTLPLSYPTLLKKTPMVLSLVVLWMLSFLFGHLPLILPSLQQGNYTGYCGLLYAAKSEHLCTICFGIFAPSLLTQVCLHGSVCSIAYVQHPRLRHACTQAGTLRARPRHFKALWTVLIVLNSFSLSWDPYLVGGTVQAPCSSCNLAGPLKDALFLLGETNALIKPLTYALYSKDIRSHLAKPLRCRMKGQVKTLASNVRTVGSWGGGQPEAPSSRGVRAPPPPPVLLLQPLGPRREGNAGCSVQQSLPTASAVYELLPRGCGSSTLSALCVNGLLSPASAQTAPRQ</sequence>
<gene>
    <name evidence="12" type="ORF">QYF61_027943</name>
</gene>
<dbReference type="GO" id="GO:0005886">
    <property type="term" value="C:plasma membrane"/>
    <property type="evidence" value="ECO:0007669"/>
    <property type="project" value="UniProtKB-SubCell"/>
</dbReference>
<dbReference type="PROSITE" id="PS50262">
    <property type="entry name" value="G_PROTEIN_RECEP_F1_2"/>
    <property type="match status" value="1"/>
</dbReference>
<dbReference type="InterPro" id="IPR000276">
    <property type="entry name" value="GPCR_Rhodpsn"/>
</dbReference>
<comment type="caution">
    <text evidence="12">The sequence shown here is derived from an EMBL/GenBank/DDBJ whole genome shotgun (WGS) entry which is preliminary data.</text>
</comment>
<dbReference type="AlphaFoldDB" id="A0AAN7N6C4"/>
<evidence type="ECO:0000313" key="13">
    <source>
        <dbReference type="Proteomes" id="UP001333110"/>
    </source>
</evidence>
<feature type="transmembrane region" description="Helical" evidence="10">
    <location>
        <begin position="78"/>
        <end position="100"/>
    </location>
</feature>
<keyword evidence="5" id="KW-0297">G-protein coupled receptor</keyword>
<dbReference type="InterPro" id="IPR017452">
    <property type="entry name" value="GPCR_Rhodpsn_7TM"/>
</dbReference>
<name>A0AAN7N6C4_MYCAM</name>
<proteinExistence type="predicted"/>
<evidence type="ECO:0000256" key="5">
    <source>
        <dbReference type="ARBA" id="ARBA00023040"/>
    </source>
</evidence>
<dbReference type="PANTHER" id="PTHR22750">
    <property type="entry name" value="G-PROTEIN COUPLED RECEPTOR"/>
    <property type="match status" value="1"/>
</dbReference>
<evidence type="ECO:0000256" key="4">
    <source>
        <dbReference type="ARBA" id="ARBA00022989"/>
    </source>
</evidence>
<dbReference type="Pfam" id="PF00001">
    <property type="entry name" value="7tm_1"/>
    <property type="match status" value="1"/>
</dbReference>
<evidence type="ECO:0000256" key="3">
    <source>
        <dbReference type="ARBA" id="ARBA00022692"/>
    </source>
</evidence>
<evidence type="ECO:0000313" key="12">
    <source>
        <dbReference type="EMBL" id="KAK4820482.1"/>
    </source>
</evidence>
<evidence type="ECO:0000256" key="8">
    <source>
        <dbReference type="ARBA" id="ARBA00023224"/>
    </source>
</evidence>
<feature type="transmembrane region" description="Helical" evidence="10">
    <location>
        <begin position="120"/>
        <end position="142"/>
    </location>
</feature>
<comment type="subcellular location">
    <subcellularLocation>
        <location evidence="1">Cell membrane</location>
        <topology evidence="1">Multi-pass membrane protein</topology>
    </subcellularLocation>
</comment>
<keyword evidence="4 10" id="KW-1133">Transmembrane helix</keyword>
<evidence type="ECO:0000256" key="10">
    <source>
        <dbReference type="SAM" id="Phobius"/>
    </source>
</evidence>
<dbReference type="SUPFAM" id="SSF81321">
    <property type="entry name" value="Family A G protein-coupled receptor-like"/>
    <property type="match status" value="1"/>
</dbReference>
<organism evidence="12 13">
    <name type="scientific">Mycteria americana</name>
    <name type="common">Wood stork</name>
    <dbReference type="NCBI Taxonomy" id="33587"/>
    <lineage>
        <taxon>Eukaryota</taxon>
        <taxon>Metazoa</taxon>
        <taxon>Chordata</taxon>
        <taxon>Craniata</taxon>
        <taxon>Vertebrata</taxon>
        <taxon>Euteleostomi</taxon>
        <taxon>Archelosauria</taxon>
        <taxon>Archosauria</taxon>
        <taxon>Dinosauria</taxon>
        <taxon>Saurischia</taxon>
        <taxon>Theropoda</taxon>
        <taxon>Coelurosauria</taxon>
        <taxon>Aves</taxon>
        <taxon>Neognathae</taxon>
        <taxon>Neoaves</taxon>
        <taxon>Aequornithes</taxon>
        <taxon>Ciconiiformes</taxon>
        <taxon>Ciconiidae</taxon>
        <taxon>Mycteria</taxon>
    </lineage>
</organism>
<evidence type="ECO:0000256" key="6">
    <source>
        <dbReference type="ARBA" id="ARBA00023136"/>
    </source>
</evidence>
<reference evidence="12 13" key="1">
    <citation type="journal article" date="2023" name="J. Hered.">
        <title>Chromosome-level genome of the wood stork (Mycteria americana) provides insight into avian chromosome evolution.</title>
        <authorList>
            <person name="Flamio R. Jr."/>
            <person name="Ramstad K.M."/>
        </authorList>
    </citation>
    <scope>NUCLEOTIDE SEQUENCE [LARGE SCALE GENOMIC DNA]</scope>
    <source>
        <strain evidence="12">JAX WOST 10</strain>
    </source>
</reference>
<evidence type="ECO:0000256" key="7">
    <source>
        <dbReference type="ARBA" id="ARBA00023170"/>
    </source>
</evidence>
<evidence type="ECO:0000256" key="2">
    <source>
        <dbReference type="ARBA" id="ARBA00022475"/>
    </source>
</evidence>
<dbReference type="PRINTS" id="PR00237">
    <property type="entry name" value="GPCRRHODOPSN"/>
</dbReference>
<evidence type="ECO:0000256" key="9">
    <source>
        <dbReference type="SAM" id="MobiDB-lite"/>
    </source>
</evidence>
<dbReference type="GO" id="GO:0004930">
    <property type="term" value="F:G protein-coupled receptor activity"/>
    <property type="evidence" value="ECO:0007669"/>
    <property type="project" value="UniProtKB-KW"/>
</dbReference>
<feature type="transmembrane region" description="Helical" evidence="10">
    <location>
        <begin position="38"/>
        <end position="58"/>
    </location>
</feature>
<feature type="region of interest" description="Disordered" evidence="9">
    <location>
        <begin position="307"/>
        <end position="327"/>
    </location>
</feature>
<keyword evidence="2" id="KW-1003">Cell membrane</keyword>
<dbReference type="Gene3D" id="1.20.1070.10">
    <property type="entry name" value="Rhodopsin 7-helix transmembrane proteins"/>
    <property type="match status" value="1"/>
</dbReference>
<dbReference type="Proteomes" id="UP001333110">
    <property type="component" value="Unassembled WGS sequence"/>
</dbReference>
<keyword evidence="8" id="KW-0807">Transducer</keyword>
<evidence type="ECO:0000256" key="1">
    <source>
        <dbReference type="ARBA" id="ARBA00004651"/>
    </source>
</evidence>
<protein>
    <recommendedName>
        <fullName evidence="11">G-protein coupled receptors family 1 profile domain-containing protein</fullName>
    </recommendedName>
</protein>
<evidence type="ECO:0000259" key="11">
    <source>
        <dbReference type="PROSITE" id="PS50262"/>
    </source>
</evidence>